<dbReference type="OrthoDB" id="10259133at2759"/>
<reference evidence="2" key="1">
    <citation type="submission" date="2021-06" db="EMBL/GenBank/DDBJ databases">
        <authorList>
            <person name="Kallberg Y."/>
            <person name="Tangrot J."/>
            <person name="Rosling A."/>
        </authorList>
    </citation>
    <scope>NUCLEOTIDE SEQUENCE</scope>
    <source>
        <strain evidence="2">AZ414A</strain>
    </source>
</reference>
<evidence type="ECO:0000313" key="2">
    <source>
        <dbReference type="EMBL" id="CAG8499041.1"/>
    </source>
</evidence>
<dbReference type="SUPFAM" id="SSF49447">
    <property type="entry name" value="Second domain of Mu2 adaptin subunit (ap50) of ap2 adaptor"/>
    <property type="match status" value="1"/>
</dbReference>
<protein>
    <submittedName>
        <fullName evidence="2">6240_t:CDS:1</fullName>
    </submittedName>
</protein>
<dbReference type="Proteomes" id="UP000789706">
    <property type="component" value="Unassembled WGS sequence"/>
</dbReference>
<dbReference type="InterPro" id="IPR050431">
    <property type="entry name" value="Adaptor_comp_med_subunit"/>
</dbReference>
<accession>A0A9N9EYT5</accession>
<dbReference type="Pfam" id="PF00928">
    <property type="entry name" value="Adap_comp_sub"/>
    <property type="match status" value="2"/>
</dbReference>
<dbReference type="InterPro" id="IPR036168">
    <property type="entry name" value="AP2_Mu_C_sf"/>
</dbReference>
<dbReference type="InterPro" id="IPR028565">
    <property type="entry name" value="MHD"/>
</dbReference>
<evidence type="ECO:0000313" key="3">
    <source>
        <dbReference type="Proteomes" id="UP000789706"/>
    </source>
</evidence>
<dbReference type="EMBL" id="CAJVPK010000356">
    <property type="protein sequence ID" value="CAG8499041.1"/>
    <property type="molecule type" value="Genomic_DNA"/>
</dbReference>
<gene>
    <name evidence="2" type="ORF">DEBURN_LOCUS4577</name>
</gene>
<organism evidence="2 3">
    <name type="scientific">Diversispora eburnea</name>
    <dbReference type="NCBI Taxonomy" id="1213867"/>
    <lineage>
        <taxon>Eukaryota</taxon>
        <taxon>Fungi</taxon>
        <taxon>Fungi incertae sedis</taxon>
        <taxon>Mucoromycota</taxon>
        <taxon>Glomeromycotina</taxon>
        <taxon>Glomeromycetes</taxon>
        <taxon>Diversisporales</taxon>
        <taxon>Diversisporaceae</taxon>
        <taxon>Diversispora</taxon>
    </lineage>
</organism>
<sequence>MTVQAEIDGSIKVKSYLQGNPEIQLALNSNIILGQDSEVTDDRYGIIFDDYKFHDSVDVSGFEENRRMTIFPPEGYPKRMDVTVRIRADFPEDKIATKCTMIVPLPHVTQSVSYERLNDNSGQSAQYDNKIQKLTGSVPFLPAAQLEVGPINLEFDIQNYTSSKIQIRRLKVHEKNNALPPQRRWIRFYTISESYVFRV</sequence>
<feature type="domain" description="MHD" evidence="1">
    <location>
        <begin position="1"/>
        <end position="198"/>
    </location>
</feature>
<dbReference type="PANTHER" id="PTHR10529">
    <property type="entry name" value="AP COMPLEX SUBUNIT MU"/>
    <property type="match status" value="1"/>
</dbReference>
<dbReference type="PROSITE" id="PS51072">
    <property type="entry name" value="MHD"/>
    <property type="match status" value="1"/>
</dbReference>
<dbReference type="Gene3D" id="2.60.40.1170">
    <property type="entry name" value="Mu homology domain, subdomain B"/>
    <property type="match status" value="1"/>
</dbReference>
<comment type="caution">
    <text evidence="2">The sequence shown here is derived from an EMBL/GenBank/DDBJ whole genome shotgun (WGS) entry which is preliminary data.</text>
</comment>
<proteinExistence type="predicted"/>
<name>A0A9N9EYT5_9GLOM</name>
<evidence type="ECO:0000259" key="1">
    <source>
        <dbReference type="PROSITE" id="PS51072"/>
    </source>
</evidence>
<keyword evidence="3" id="KW-1185">Reference proteome</keyword>
<dbReference type="AlphaFoldDB" id="A0A9N9EYT5"/>